<dbReference type="Proteomes" id="UP000603453">
    <property type="component" value="Unassembled WGS sequence"/>
</dbReference>
<dbReference type="AlphaFoldDB" id="A0A8H7RIL6"/>
<comment type="caution">
    <text evidence="3">The sequence shown here is derived from an EMBL/GenBank/DDBJ whole genome shotgun (WGS) entry which is preliminary data.</text>
</comment>
<evidence type="ECO:0000313" key="3">
    <source>
        <dbReference type="EMBL" id="KAG2210331.1"/>
    </source>
</evidence>
<dbReference type="PANTHER" id="PTHR38848">
    <property type="entry name" value="G-PROTEIN COUPLED RECEPTORS FAMILY 3 PROFILE DOMAIN-CONTAINING PROTEIN"/>
    <property type="match status" value="1"/>
</dbReference>
<protein>
    <submittedName>
        <fullName evidence="3">Uncharacterized protein</fullName>
    </submittedName>
</protein>
<keyword evidence="2" id="KW-0812">Transmembrane</keyword>
<organism evidence="3 4">
    <name type="scientific">Mucor saturninus</name>
    <dbReference type="NCBI Taxonomy" id="64648"/>
    <lineage>
        <taxon>Eukaryota</taxon>
        <taxon>Fungi</taxon>
        <taxon>Fungi incertae sedis</taxon>
        <taxon>Mucoromycota</taxon>
        <taxon>Mucoromycotina</taxon>
        <taxon>Mucoromycetes</taxon>
        <taxon>Mucorales</taxon>
        <taxon>Mucorineae</taxon>
        <taxon>Mucoraceae</taxon>
        <taxon>Mucor</taxon>
    </lineage>
</organism>
<keyword evidence="2" id="KW-1133">Transmembrane helix</keyword>
<dbReference type="PANTHER" id="PTHR38848:SF3">
    <property type="entry name" value="G-PROTEIN COUPLED RECEPTORS FAMILY 3 PROFILE DOMAIN-CONTAINING PROTEIN"/>
    <property type="match status" value="1"/>
</dbReference>
<feature type="region of interest" description="Disordered" evidence="1">
    <location>
        <begin position="89"/>
        <end position="114"/>
    </location>
</feature>
<evidence type="ECO:0000256" key="1">
    <source>
        <dbReference type="SAM" id="MobiDB-lite"/>
    </source>
</evidence>
<reference evidence="3" key="1">
    <citation type="submission" date="2020-12" db="EMBL/GenBank/DDBJ databases">
        <title>Metabolic potential, ecology and presence of endohyphal bacteria is reflected in genomic diversity of Mucoromycotina.</title>
        <authorList>
            <person name="Muszewska A."/>
            <person name="Okrasinska A."/>
            <person name="Steczkiewicz K."/>
            <person name="Drgas O."/>
            <person name="Orlowska M."/>
            <person name="Perlinska-Lenart U."/>
            <person name="Aleksandrzak-Piekarczyk T."/>
            <person name="Szatraj K."/>
            <person name="Zielenkiewicz U."/>
            <person name="Pilsyk S."/>
            <person name="Malc E."/>
            <person name="Mieczkowski P."/>
            <person name="Kruszewska J.S."/>
            <person name="Biernat P."/>
            <person name="Pawlowska J."/>
        </authorList>
    </citation>
    <scope>NUCLEOTIDE SEQUENCE</scope>
    <source>
        <strain evidence="3">WA0000017839</strain>
    </source>
</reference>
<feature type="compositionally biased region" description="Polar residues" evidence="1">
    <location>
        <begin position="95"/>
        <end position="113"/>
    </location>
</feature>
<accession>A0A8H7RIL6</accession>
<name>A0A8H7RIL6_9FUNG</name>
<gene>
    <name evidence="3" type="ORF">INT47_003316</name>
</gene>
<keyword evidence="2" id="KW-0472">Membrane</keyword>
<feature type="transmembrane region" description="Helical" evidence="2">
    <location>
        <begin position="34"/>
        <end position="54"/>
    </location>
</feature>
<dbReference type="EMBL" id="JAEPRD010000012">
    <property type="protein sequence ID" value="KAG2210331.1"/>
    <property type="molecule type" value="Genomic_DNA"/>
</dbReference>
<feature type="region of interest" description="Disordered" evidence="1">
    <location>
        <begin position="127"/>
        <end position="171"/>
    </location>
</feature>
<dbReference type="OrthoDB" id="3210850at2759"/>
<proteinExistence type="predicted"/>
<sequence>MTVFFVRPLLRLGSGSKKINWKASRLNEVALRTLVASVVCLIASFANIFTLVMFDGRERGLVCLTCCTVDVTINVTTVHWVTSHTPGKRMKDNMDYSTNQRESNPEYSGYQRSQTKDVEPQFIVHHSNDNVNNNASDHHLHDVNDDTFNFSNTNRSNIPPYNSYSTTSNVTRKEKCDDLESTDSNFLASSLHESHNSRKSLTKL</sequence>
<feature type="compositionally biased region" description="Polar residues" evidence="1">
    <location>
        <begin position="146"/>
        <end position="170"/>
    </location>
</feature>
<keyword evidence="4" id="KW-1185">Reference proteome</keyword>
<evidence type="ECO:0000313" key="4">
    <source>
        <dbReference type="Proteomes" id="UP000603453"/>
    </source>
</evidence>
<evidence type="ECO:0000256" key="2">
    <source>
        <dbReference type="SAM" id="Phobius"/>
    </source>
</evidence>